<dbReference type="Pfam" id="PF00367">
    <property type="entry name" value="PTS_EIIB"/>
    <property type="match status" value="1"/>
</dbReference>
<dbReference type="RefSeq" id="WP_080021810.1">
    <property type="nucleotide sequence ID" value="NZ_LTAY01000020.1"/>
</dbReference>
<dbReference type="InterPro" id="IPR013013">
    <property type="entry name" value="PTS_EIIC_1"/>
</dbReference>
<evidence type="ECO:0000256" key="6">
    <source>
        <dbReference type="ARBA" id="ARBA00022683"/>
    </source>
</evidence>
<feature type="transmembrane region" description="Helical" evidence="12">
    <location>
        <begin position="233"/>
        <end position="253"/>
    </location>
</feature>
<protein>
    <submittedName>
        <fullName evidence="15">PTS system glucoside-specific EIICBA component</fullName>
    </submittedName>
</protein>
<dbReference type="FunFam" id="3.30.1360.60:FF:000001">
    <property type="entry name" value="PTS system glucose-specific IIBC component PtsG"/>
    <property type="match status" value="1"/>
</dbReference>
<evidence type="ECO:0000256" key="8">
    <source>
        <dbReference type="ARBA" id="ARBA00022777"/>
    </source>
</evidence>
<feature type="transmembrane region" description="Helical" evidence="12">
    <location>
        <begin position="44"/>
        <end position="64"/>
    </location>
</feature>
<keyword evidence="8" id="KW-0418">Kinase</keyword>
<evidence type="ECO:0000259" key="14">
    <source>
        <dbReference type="PROSITE" id="PS51103"/>
    </source>
</evidence>
<evidence type="ECO:0000259" key="13">
    <source>
        <dbReference type="PROSITE" id="PS51098"/>
    </source>
</evidence>
<evidence type="ECO:0000313" key="15">
    <source>
        <dbReference type="EMBL" id="OPX49970.1"/>
    </source>
</evidence>
<dbReference type="GO" id="GO:0015572">
    <property type="term" value="F:N-acetylglucosamine transmembrane transporter activity"/>
    <property type="evidence" value="ECO:0007669"/>
    <property type="project" value="InterPro"/>
</dbReference>
<dbReference type="AlphaFoldDB" id="A0A1V4SYF7"/>
<dbReference type="Pfam" id="PF02378">
    <property type="entry name" value="PTS_EIIC"/>
    <property type="match status" value="1"/>
</dbReference>
<dbReference type="InterPro" id="IPR003352">
    <property type="entry name" value="PTS_EIIC"/>
</dbReference>
<keyword evidence="3" id="KW-1003">Cell membrane</keyword>
<feature type="transmembrane region" description="Helical" evidence="12">
    <location>
        <begin position="312"/>
        <end position="331"/>
    </location>
</feature>
<evidence type="ECO:0000256" key="7">
    <source>
        <dbReference type="ARBA" id="ARBA00022692"/>
    </source>
</evidence>
<evidence type="ECO:0000256" key="1">
    <source>
        <dbReference type="ARBA" id="ARBA00004651"/>
    </source>
</evidence>
<sequence length="466" mass="49848">MKILSSLQKLGKALMTPVACMPAAALLLRLGAPDVLDIVWMNKAGGAIIDNLPMIFAIGIAIGLAKENNGVSGLAAAVGYFTINNVAISFNDKIDMGVLAGIIAGIVAGYLYNKFKDIQLPQFLGFFGGKRFVPIVTSVTCMILGVIAGFIWPEIQDGINEFGNQMVALGAVGAGVFGILNRLLIPFGLHHVLNTIFWFEFGTFTNPATGELVKGDIARFFAGDPTAGTYMTGFYFIMMFALPAACIAMIAAAKKSKRKAVTGMLISIAFTAFLTGITEPIEFTFMFLAPVLYGFHAIMTGIALAVANILDLAMGFGFSAGLIDYLLSFGISKGPITIALVGLIFAAIYFVVFYFVIKKFNLPTPGRENDDALEDEGQVSSLSAKTDIDDKAEKILEALGGPKNIESLDACITRIRLTVNDSTIIDEEELKNIGASGVMRLDNKNIQVIVGTLADPIVSRMKKIMN</sequence>
<feature type="transmembrane region" description="Helical" evidence="12">
    <location>
        <begin position="165"/>
        <end position="185"/>
    </location>
</feature>
<dbReference type="InterPro" id="IPR010974">
    <property type="entry name" value="PTS_IIBC_nag"/>
</dbReference>
<keyword evidence="5" id="KW-0808">Transferase</keyword>
<accession>A0A1V4SYF7</accession>
<dbReference type="InterPro" id="IPR018113">
    <property type="entry name" value="PTrfase_EIIB_Cys"/>
</dbReference>
<name>A0A1V4SYF7_9CLOT</name>
<dbReference type="GO" id="GO:0008982">
    <property type="term" value="F:protein-N(PI)-phosphohistidine-sugar phosphotransferase activity"/>
    <property type="evidence" value="ECO:0007669"/>
    <property type="project" value="InterPro"/>
</dbReference>
<dbReference type="NCBIfam" id="TIGR01998">
    <property type="entry name" value="PTS-II-BC-nag"/>
    <property type="match status" value="1"/>
</dbReference>
<evidence type="ECO:0000256" key="2">
    <source>
        <dbReference type="ARBA" id="ARBA00022448"/>
    </source>
</evidence>
<keyword evidence="7 12" id="KW-0812">Transmembrane</keyword>
<feature type="transmembrane region" description="Helical" evidence="12">
    <location>
        <begin position="132"/>
        <end position="153"/>
    </location>
</feature>
<feature type="active site" description="Phosphocysteine intermediate; for EIIB activity" evidence="11">
    <location>
        <position position="411"/>
    </location>
</feature>
<evidence type="ECO:0000256" key="9">
    <source>
        <dbReference type="ARBA" id="ARBA00022989"/>
    </source>
</evidence>
<keyword evidence="9 12" id="KW-1133">Transmembrane helix</keyword>
<comment type="subcellular location">
    <subcellularLocation>
        <location evidence="1">Cell membrane</location>
        <topology evidence="1">Multi-pass membrane protein</topology>
    </subcellularLocation>
</comment>
<feature type="transmembrane region" description="Helical" evidence="12">
    <location>
        <begin position="12"/>
        <end position="32"/>
    </location>
</feature>
<feature type="transmembrane region" description="Helical" evidence="12">
    <location>
        <begin position="96"/>
        <end position="112"/>
    </location>
</feature>
<keyword evidence="6" id="KW-0598">Phosphotransferase system</keyword>
<evidence type="ECO:0000313" key="16">
    <source>
        <dbReference type="Proteomes" id="UP000191448"/>
    </source>
</evidence>
<feature type="transmembrane region" description="Helical" evidence="12">
    <location>
        <begin position="337"/>
        <end position="357"/>
    </location>
</feature>
<comment type="caution">
    <text evidence="15">The sequence shown here is derived from an EMBL/GenBank/DDBJ whole genome shotgun (WGS) entry which is preliminary data.</text>
</comment>
<dbReference type="OrthoDB" id="9764327at2"/>
<evidence type="ECO:0000256" key="10">
    <source>
        <dbReference type="ARBA" id="ARBA00023136"/>
    </source>
</evidence>
<dbReference type="NCBIfam" id="TIGR00826">
    <property type="entry name" value="EIIB_glc"/>
    <property type="match status" value="1"/>
</dbReference>
<feature type="transmembrane region" description="Helical" evidence="12">
    <location>
        <begin position="260"/>
        <end position="277"/>
    </location>
</feature>
<dbReference type="GO" id="GO:0019866">
    <property type="term" value="C:organelle inner membrane"/>
    <property type="evidence" value="ECO:0007669"/>
    <property type="project" value="InterPro"/>
</dbReference>
<keyword evidence="10 12" id="KW-0472">Membrane</keyword>
<evidence type="ECO:0000256" key="3">
    <source>
        <dbReference type="ARBA" id="ARBA00022475"/>
    </source>
</evidence>
<evidence type="ECO:0000256" key="4">
    <source>
        <dbReference type="ARBA" id="ARBA00022597"/>
    </source>
</evidence>
<dbReference type="InterPro" id="IPR050429">
    <property type="entry name" value="PTS_Glucose_EIICBA"/>
</dbReference>
<organism evidence="15 16">
    <name type="scientific">Clostridium thermobutyricum DSM 4928</name>
    <dbReference type="NCBI Taxonomy" id="1121339"/>
    <lineage>
        <taxon>Bacteria</taxon>
        <taxon>Bacillati</taxon>
        <taxon>Bacillota</taxon>
        <taxon>Clostridia</taxon>
        <taxon>Eubacteriales</taxon>
        <taxon>Clostridiaceae</taxon>
        <taxon>Clostridium</taxon>
    </lineage>
</organism>
<dbReference type="PROSITE" id="PS51103">
    <property type="entry name" value="PTS_EIIC_TYPE_1"/>
    <property type="match status" value="1"/>
</dbReference>
<dbReference type="InterPro" id="IPR036878">
    <property type="entry name" value="Glu_permease_IIB"/>
</dbReference>
<dbReference type="PROSITE" id="PS51098">
    <property type="entry name" value="PTS_EIIB_TYPE_1"/>
    <property type="match status" value="1"/>
</dbReference>
<dbReference type="InterPro" id="IPR001996">
    <property type="entry name" value="PTS_IIB_1"/>
</dbReference>
<dbReference type="SUPFAM" id="SSF55604">
    <property type="entry name" value="Glucose permease domain IIB"/>
    <property type="match status" value="1"/>
</dbReference>
<reference evidence="15 16" key="1">
    <citation type="submission" date="2016-02" db="EMBL/GenBank/DDBJ databases">
        <title>Genome sequence of Clostridium thermobutyricum DSM 4928.</title>
        <authorList>
            <person name="Poehlein A."/>
            <person name="Daniel R."/>
        </authorList>
    </citation>
    <scope>NUCLEOTIDE SEQUENCE [LARGE SCALE GENOMIC DNA]</scope>
    <source>
        <strain evidence="15 16">DSM 4928</strain>
    </source>
</reference>
<feature type="transmembrane region" description="Helical" evidence="12">
    <location>
        <begin position="71"/>
        <end position="90"/>
    </location>
</feature>
<dbReference type="PANTHER" id="PTHR30009:SF4">
    <property type="entry name" value="PTS SYSTEM N-ACETYLGLUCOSAMINE-SPECIFIC EIICBA COMPONENT"/>
    <property type="match status" value="1"/>
</dbReference>
<dbReference type="CDD" id="cd00212">
    <property type="entry name" value="PTS_IIB_glc"/>
    <property type="match status" value="1"/>
</dbReference>
<keyword evidence="4" id="KW-0762">Sugar transport</keyword>
<dbReference type="GO" id="GO:0005886">
    <property type="term" value="C:plasma membrane"/>
    <property type="evidence" value="ECO:0007669"/>
    <property type="project" value="UniProtKB-SubCell"/>
</dbReference>
<dbReference type="Gene3D" id="3.30.1360.60">
    <property type="entry name" value="Glucose permease domain IIB"/>
    <property type="match status" value="1"/>
</dbReference>
<keyword evidence="2" id="KW-0813">Transport</keyword>
<proteinExistence type="predicted"/>
<evidence type="ECO:0000256" key="11">
    <source>
        <dbReference type="PROSITE-ProRule" id="PRU00421"/>
    </source>
</evidence>
<feature type="domain" description="PTS EIIC type-1" evidence="14">
    <location>
        <begin position="1"/>
        <end position="369"/>
    </location>
</feature>
<dbReference type="GO" id="GO:0009401">
    <property type="term" value="P:phosphoenolpyruvate-dependent sugar phosphotransferase system"/>
    <property type="evidence" value="ECO:0007669"/>
    <property type="project" value="UniProtKB-KW"/>
</dbReference>
<feature type="domain" description="PTS EIIB type-1" evidence="13">
    <location>
        <begin position="389"/>
        <end position="466"/>
    </location>
</feature>
<dbReference type="PANTHER" id="PTHR30009">
    <property type="entry name" value="CYTOCHROME C-TYPE SYNTHESIS PROTEIN AND PTS TRANSMEMBRANE COMPONENT"/>
    <property type="match status" value="1"/>
</dbReference>
<dbReference type="GO" id="GO:0090563">
    <property type="term" value="F:protein-phosphocysteine-sugar phosphotransferase activity"/>
    <property type="evidence" value="ECO:0007669"/>
    <property type="project" value="TreeGrafter"/>
</dbReference>
<feature type="transmembrane region" description="Helical" evidence="12">
    <location>
        <begin position="283"/>
        <end position="305"/>
    </location>
</feature>
<dbReference type="EMBL" id="LTAY01000020">
    <property type="protein sequence ID" value="OPX49970.1"/>
    <property type="molecule type" value="Genomic_DNA"/>
</dbReference>
<gene>
    <name evidence="15" type="primary">glcB_1</name>
    <name evidence="15" type="ORF">CLTHE_04510</name>
</gene>
<dbReference type="Proteomes" id="UP000191448">
    <property type="component" value="Unassembled WGS sequence"/>
</dbReference>
<evidence type="ECO:0000256" key="12">
    <source>
        <dbReference type="SAM" id="Phobius"/>
    </source>
</evidence>
<dbReference type="PROSITE" id="PS01035">
    <property type="entry name" value="PTS_EIIB_TYPE_1_CYS"/>
    <property type="match status" value="1"/>
</dbReference>
<dbReference type="GO" id="GO:0016301">
    <property type="term" value="F:kinase activity"/>
    <property type="evidence" value="ECO:0007669"/>
    <property type="project" value="UniProtKB-KW"/>
</dbReference>
<dbReference type="GO" id="GO:0015764">
    <property type="term" value="P:N-acetylglucosamine transport"/>
    <property type="evidence" value="ECO:0007669"/>
    <property type="project" value="TreeGrafter"/>
</dbReference>
<evidence type="ECO:0000256" key="5">
    <source>
        <dbReference type="ARBA" id="ARBA00022679"/>
    </source>
</evidence>